<proteinExistence type="inferred from homology"/>
<feature type="active site" description="Proton donor" evidence="2">
    <location>
        <position position="31"/>
    </location>
</feature>
<dbReference type="PANTHER" id="PTHR19288">
    <property type="entry name" value="4-NITROPHENYLPHOSPHATASE-RELATED"/>
    <property type="match status" value="1"/>
</dbReference>
<dbReference type="GO" id="GO:0046872">
    <property type="term" value="F:metal ion binding"/>
    <property type="evidence" value="ECO:0007669"/>
    <property type="project" value="UniProtKB-KW"/>
</dbReference>
<evidence type="ECO:0000313" key="5">
    <source>
        <dbReference type="EMBL" id="KAF7287247.1"/>
    </source>
</evidence>
<dbReference type="GO" id="GO:0005737">
    <property type="term" value="C:cytoplasm"/>
    <property type="evidence" value="ECO:0007669"/>
    <property type="project" value="TreeGrafter"/>
</dbReference>
<dbReference type="InterPro" id="IPR006357">
    <property type="entry name" value="HAD-SF_hydro_IIA"/>
</dbReference>
<dbReference type="GO" id="GO:0016791">
    <property type="term" value="F:phosphatase activity"/>
    <property type="evidence" value="ECO:0007669"/>
    <property type="project" value="TreeGrafter"/>
</dbReference>
<dbReference type="Gene3D" id="3.40.50.1000">
    <property type="entry name" value="HAD superfamily/HAD-like"/>
    <property type="match status" value="2"/>
</dbReference>
<evidence type="ECO:0000256" key="1">
    <source>
        <dbReference type="PIRNR" id="PIRNR000915"/>
    </source>
</evidence>
<comment type="cofactor">
    <cofactor evidence="4">
        <name>Mg(2+)</name>
        <dbReference type="ChEBI" id="CHEBI:18420"/>
    </cofactor>
    <text evidence="4">Divalent metal ions. Mg(2+) is the most effective.</text>
</comment>
<evidence type="ECO:0000313" key="6">
    <source>
        <dbReference type="Proteomes" id="UP000625711"/>
    </source>
</evidence>
<dbReference type="NCBIfam" id="TIGR01460">
    <property type="entry name" value="HAD-SF-IIA"/>
    <property type="match status" value="1"/>
</dbReference>
<evidence type="ECO:0000256" key="3">
    <source>
        <dbReference type="PIRSR" id="PIRSR000915-2"/>
    </source>
</evidence>
<dbReference type="OrthoDB" id="413953at2759"/>
<dbReference type="PIRSF" id="PIRSF000915">
    <property type="entry name" value="PGP-type_phosphatase"/>
    <property type="match status" value="1"/>
</dbReference>
<reference evidence="5" key="1">
    <citation type="submission" date="2020-08" db="EMBL/GenBank/DDBJ databases">
        <title>Genome sequencing and assembly of the red palm weevil Rhynchophorus ferrugineus.</title>
        <authorList>
            <person name="Dias G.B."/>
            <person name="Bergman C.M."/>
            <person name="Manee M."/>
        </authorList>
    </citation>
    <scope>NUCLEOTIDE SEQUENCE</scope>
    <source>
        <strain evidence="5">AA-2017</strain>
        <tissue evidence="5">Whole larva</tissue>
    </source>
</reference>
<keyword evidence="4" id="KW-0479">Metal-binding</keyword>
<keyword evidence="4" id="KW-0460">Magnesium</keyword>
<feature type="active site" description="Nucleophile" evidence="2">
    <location>
        <position position="29"/>
    </location>
</feature>
<keyword evidence="1" id="KW-0378">Hydrolase</keyword>
<comment type="caution">
    <text evidence="5">The sequence shown here is derived from an EMBL/GenBank/DDBJ whole genome shotgun (WGS) entry which is preliminary data.</text>
</comment>
<evidence type="ECO:0000256" key="4">
    <source>
        <dbReference type="PIRSR" id="PIRSR000915-3"/>
    </source>
</evidence>
<evidence type="ECO:0008006" key="7">
    <source>
        <dbReference type="Google" id="ProtNLM"/>
    </source>
</evidence>
<dbReference type="AlphaFoldDB" id="A0A834J383"/>
<evidence type="ECO:0000256" key="2">
    <source>
        <dbReference type="PIRSR" id="PIRSR000915-1"/>
    </source>
</evidence>
<dbReference type="SUPFAM" id="SSF56784">
    <property type="entry name" value="HAD-like"/>
    <property type="match status" value="1"/>
</dbReference>
<protein>
    <recommendedName>
        <fullName evidence="7">4-nitrophenylphosphatase</fullName>
    </recommendedName>
</protein>
<keyword evidence="6" id="KW-1185">Reference proteome</keyword>
<dbReference type="Pfam" id="PF13344">
    <property type="entry name" value="Hydrolase_6"/>
    <property type="match status" value="1"/>
</dbReference>
<feature type="binding site" evidence="4">
    <location>
        <position position="246"/>
    </location>
    <ligand>
        <name>Mg(2+)</name>
        <dbReference type="ChEBI" id="CHEBI:18420"/>
    </ligand>
</feature>
<feature type="binding site" evidence="4">
    <location>
        <position position="29"/>
    </location>
    <ligand>
        <name>Mg(2+)</name>
        <dbReference type="ChEBI" id="CHEBI:18420"/>
    </ligand>
</feature>
<feature type="binding site" evidence="4">
    <location>
        <position position="31"/>
    </location>
    <ligand>
        <name>Mg(2+)</name>
        <dbReference type="ChEBI" id="CHEBI:18420"/>
    </ligand>
</feature>
<dbReference type="Proteomes" id="UP000625711">
    <property type="component" value="Unassembled WGS sequence"/>
</dbReference>
<dbReference type="InterPro" id="IPR036412">
    <property type="entry name" value="HAD-like_sf"/>
</dbReference>
<accession>A0A834J383</accession>
<organism evidence="5 6">
    <name type="scientific">Rhynchophorus ferrugineus</name>
    <name type="common">Red palm weevil</name>
    <name type="synonym">Curculio ferrugineus</name>
    <dbReference type="NCBI Taxonomy" id="354439"/>
    <lineage>
        <taxon>Eukaryota</taxon>
        <taxon>Metazoa</taxon>
        <taxon>Ecdysozoa</taxon>
        <taxon>Arthropoda</taxon>
        <taxon>Hexapoda</taxon>
        <taxon>Insecta</taxon>
        <taxon>Pterygota</taxon>
        <taxon>Neoptera</taxon>
        <taxon>Endopterygota</taxon>
        <taxon>Coleoptera</taxon>
        <taxon>Polyphaga</taxon>
        <taxon>Cucujiformia</taxon>
        <taxon>Curculionidae</taxon>
        <taxon>Dryophthorinae</taxon>
        <taxon>Rhynchophorus</taxon>
    </lineage>
</organism>
<dbReference type="Pfam" id="PF13242">
    <property type="entry name" value="Hydrolase_like"/>
    <property type="match status" value="1"/>
</dbReference>
<sequence length="305" mass="34911">MPEKLKHLKDLSTQEQKEFMDSFDTVLCDIDGVIWSGKAPIEHTSAGIRALRRQGKRVYFVTNNTTVSLAWILDRLAEFEIKKDEILRPDLALIWYLKSINFDKEIYVVGFKSLKETLQQAGFRVHDDNDDHVEEIPHTIYKSINNINPNVGAVIMDVDVNITFIKMQKCVEYLKKNDAIFLVGGWDPVLPFNTTKLIGPKYFIQAVEDLSNKKPTILSKPSDEYHSVLSNIFKNVVPNRTLFIGDSILTDMAFAAKKGFKKLLPLTGCTTKEELTNWAFEEELKPDYYTNSVSDLEEIIKNLTL</sequence>
<dbReference type="InterPro" id="IPR023214">
    <property type="entry name" value="HAD_sf"/>
</dbReference>
<gene>
    <name evidence="5" type="ORF">GWI33_002066</name>
</gene>
<dbReference type="PANTHER" id="PTHR19288:SF4">
    <property type="entry name" value="RE04130P-RELATED"/>
    <property type="match status" value="1"/>
</dbReference>
<feature type="binding site" evidence="3">
    <location>
        <position position="220"/>
    </location>
    <ligand>
        <name>substrate</name>
    </ligand>
</feature>
<comment type="similarity">
    <text evidence="1">Belongs to the HAD-like hydrolase superfamily.</text>
</comment>
<name>A0A834J383_RHYFE</name>
<dbReference type="EMBL" id="JAACXV010000015">
    <property type="protein sequence ID" value="KAF7287247.1"/>
    <property type="molecule type" value="Genomic_DNA"/>
</dbReference>